<organism evidence="2 3">
    <name type="scientific">Streptacidiphilus cavernicola</name>
    <dbReference type="NCBI Taxonomy" id="3342716"/>
    <lineage>
        <taxon>Bacteria</taxon>
        <taxon>Bacillati</taxon>
        <taxon>Actinomycetota</taxon>
        <taxon>Actinomycetes</taxon>
        <taxon>Kitasatosporales</taxon>
        <taxon>Streptomycetaceae</taxon>
        <taxon>Streptacidiphilus</taxon>
    </lineage>
</organism>
<reference evidence="2 3" key="1">
    <citation type="submission" date="2024-09" db="EMBL/GenBank/DDBJ databases">
        <authorList>
            <person name="Lee S.D."/>
        </authorList>
    </citation>
    <scope>NUCLEOTIDE SEQUENCE [LARGE SCALE GENOMIC DNA]</scope>
    <source>
        <strain evidence="2 3">N8-3</strain>
    </source>
</reference>
<dbReference type="RefSeq" id="WP_380534166.1">
    <property type="nucleotide sequence ID" value="NZ_JBHFAB010000005.1"/>
</dbReference>
<comment type="caution">
    <text evidence="2">The sequence shown here is derived from an EMBL/GenBank/DDBJ whole genome shotgun (WGS) entry which is preliminary data.</text>
</comment>
<name>A0ABV6VSH4_9ACTN</name>
<accession>A0ABV6VSH4</accession>
<evidence type="ECO:0000256" key="1">
    <source>
        <dbReference type="SAM" id="MobiDB-lite"/>
    </source>
</evidence>
<evidence type="ECO:0000313" key="3">
    <source>
        <dbReference type="Proteomes" id="UP001592531"/>
    </source>
</evidence>
<protein>
    <submittedName>
        <fullName evidence="2">Uncharacterized protein</fullName>
    </submittedName>
</protein>
<sequence>MAHSPTPTRTTAPATTAPLDPQDRARLAAAVDRAARLDPDTGTAAVLGALLPPAELRELAGLCVYDHSALLLFPPDHDALLVALADLGLSAGALVPSVVVKQRLAERHGPALAGADVRITHASVPGRGGAAGSVVEIFSCPAAQAGPDVRAAERRAETEQHTALRVVSTAPDALDRAVSLLVDRAGFCPDGGGYNPHEQRAAGGTTVRYLARVGTAPDRLVRLELKRHGRHGGDAPVPAVWSEDVARVYRANATHANATHEGEL</sequence>
<gene>
    <name evidence="2" type="ORF">ACEZDE_08595</name>
</gene>
<evidence type="ECO:0000313" key="2">
    <source>
        <dbReference type="EMBL" id="MFC1416699.1"/>
    </source>
</evidence>
<proteinExistence type="predicted"/>
<feature type="compositionally biased region" description="Low complexity" evidence="1">
    <location>
        <begin position="1"/>
        <end position="18"/>
    </location>
</feature>
<feature type="region of interest" description="Disordered" evidence="1">
    <location>
        <begin position="1"/>
        <end position="21"/>
    </location>
</feature>
<dbReference type="Proteomes" id="UP001592531">
    <property type="component" value="Unassembled WGS sequence"/>
</dbReference>
<keyword evidence="3" id="KW-1185">Reference proteome</keyword>
<dbReference type="EMBL" id="JBHFAB010000005">
    <property type="protein sequence ID" value="MFC1416699.1"/>
    <property type="molecule type" value="Genomic_DNA"/>
</dbReference>